<organism evidence="9 10">
    <name type="scientific">Actinia tenebrosa</name>
    <name type="common">Australian red waratah sea anemone</name>
    <dbReference type="NCBI Taxonomy" id="6105"/>
    <lineage>
        <taxon>Eukaryota</taxon>
        <taxon>Metazoa</taxon>
        <taxon>Cnidaria</taxon>
        <taxon>Anthozoa</taxon>
        <taxon>Hexacorallia</taxon>
        <taxon>Actiniaria</taxon>
        <taxon>Actiniidae</taxon>
        <taxon>Actinia</taxon>
    </lineage>
</organism>
<comment type="subcellular location">
    <subcellularLocation>
        <location evidence="1 6">Nucleus</location>
        <location evidence="1 6">Nucleolus</location>
    </subcellularLocation>
</comment>
<comment type="similarity">
    <text evidence="2 6">Belongs to the eukaryotic ribosomal protein eL8 family.</text>
</comment>
<dbReference type="InterPro" id="IPR018492">
    <property type="entry name" value="Ribosomal_eL8/Nhp2"/>
</dbReference>
<evidence type="ECO:0000313" key="10">
    <source>
        <dbReference type="RefSeq" id="XP_031566694.1"/>
    </source>
</evidence>
<keyword evidence="3 6" id="KW-0694">RNA-binding</keyword>
<evidence type="ECO:0000256" key="2">
    <source>
        <dbReference type="ARBA" id="ARBA00007337"/>
    </source>
</evidence>
<dbReference type="FunFam" id="3.30.1330.30:FF:000026">
    <property type="entry name" value="H/ACA ribonucleoprotein complex subunit 2"/>
    <property type="match status" value="1"/>
</dbReference>
<dbReference type="PRINTS" id="PR00883">
    <property type="entry name" value="NUCLEARHMG"/>
</dbReference>
<proteinExistence type="inferred from homology"/>
<feature type="domain" description="Ribosomal protein eL8/eL30/eS12/Gadd45" evidence="8">
    <location>
        <begin position="45"/>
        <end position="137"/>
    </location>
</feature>
<accession>A0A6P8IIV6</accession>
<dbReference type="FunCoup" id="A0A6P8IIV6">
    <property type="interactions" value="1347"/>
</dbReference>
<comment type="function">
    <text evidence="6">Required for ribosome biogenesis. Part of a complex which catalyzes pseudouridylation of rRNA. This involves the isomerization of uridine such that the ribose is subsequently attached to C5, instead of the normal N1. Pseudouridine ('psi') residues may serve to stabilize the conformation of rRNAs.</text>
</comment>
<keyword evidence="4 6" id="KW-0539">Nucleus</keyword>
<dbReference type="GO" id="GO:0003723">
    <property type="term" value="F:RNA binding"/>
    <property type="evidence" value="ECO:0007669"/>
    <property type="project" value="UniProtKB-UniRule"/>
</dbReference>
<dbReference type="Gene3D" id="3.30.1330.30">
    <property type="match status" value="1"/>
</dbReference>
<dbReference type="GO" id="GO:0031429">
    <property type="term" value="C:box H/ACA snoRNP complex"/>
    <property type="evidence" value="ECO:0007669"/>
    <property type="project" value="UniProtKB-UniRule"/>
</dbReference>
<dbReference type="AlphaFoldDB" id="A0A6P8IIV6"/>
<dbReference type="Pfam" id="PF01248">
    <property type="entry name" value="Ribosomal_L7Ae"/>
    <property type="match status" value="1"/>
</dbReference>
<dbReference type="OrthoDB" id="5364946at2759"/>
<dbReference type="PANTHER" id="PTHR23105">
    <property type="entry name" value="RIBOSOMAL PROTEIN L7AE FAMILY MEMBER"/>
    <property type="match status" value="1"/>
</dbReference>
<dbReference type="RefSeq" id="XP_031566694.1">
    <property type="nucleotide sequence ID" value="XM_031710834.1"/>
</dbReference>
<dbReference type="GeneID" id="116301729"/>
<feature type="region of interest" description="Disordered" evidence="7">
    <location>
        <begin position="1"/>
        <end position="26"/>
    </location>
</feature>
<evidence type="ECO:0000259" key="8">
    <source>
        <dbReference type="Pfam" id="PF01248"/>
    </source>
</evidence>
<dbReference type="InterPro" id="IPR002415">
    <property type="entry name" value="H/ACA_rnp_Nhp2-like"/>
</dbReference>
<keyword evidence="5 6" id="KW-0687">Ribonucleoprotein</keyword>
<dbReference type="InterPro" id="IPR029064">
    <property type="entry name" value="Ribosomal_eL30-like_sf"/>
</dbReference>
<evidence type="ECO:0000256" key="1">
    <source>
        <dbReference type="ARBA" id="ARBA00004604"/>
    </source>
</evidence>
<dbReference type="InterPro" id="IPR004038">
    <property type="entry name" value="Ribosomal_eL8/eL30/eS12/Gad45"/>
</dbReference>
<dbReference type="Proteomes" id="UP000515163">
    <property type="component" value="Unplaced"/>
</dbReference>
<dbReference type="GO" id="GO:0031120">
    <property type="term" value="P:snRNA pseudouridine synthesis"/>
    <property type="evidence" value="ECO:0007669"/>
    <property type="project" value="UniProtKB-UniRule"/>
</dbReference>
<gene>
    <name evidence="10" type="primary">LOC116301729</name>
</gene>
<name>A0A6P8IIV6_ACTTE</name>
<evidence type="ECO:0000256" key="6">
    <source>
        <dbReference type="RuleBase" id="RU366039"/>
    </source>
</evidence>
<dbReference type="SUPFAM" id="SSF55315">
    <property type="entry name" value="L30e-like"/>
    <property type="match status" value="1"/>
</dbReference>
<sequence>MAKKDKNNKQEEDGENKDESRPDYDELASKVTVISKPLASRKLTKKVYKVVKKATKAKSLRRGVKEVVKAIRKGEKGLVILAGDVSPIDVISHIPIMCEDSKLPYVYVPSKVDLGASSMTKRPTSIVLIKPHQDIKESYEECVETVKTLPLPI</sequence>
<keyword evidence="9" id="KW-1185">Reference proteome</keyword>
<dbReference type="KEGG" id="aten:116301729"/>
<protein>
    <recommendedName>
        <fullName evidence="6">H/ACA ribonucleoprotein complex subunit 2</fullName>
    </recommendedName>
    <alternativeName>
        <fullName evidence="6">Nucleolar protein family A member 2</fullName>
    </alternativeName>
</protein>
<dbReference type="PRINTS" id="PR00881">
    <property type="entry name" value="L7ARS6FAMILY"/>
</dbReference>
<evidence type="ECO:0000256" key="7">
    <source>
        <dbReference type="SAM" id="MobiDB-lite"/>
    </source>
</evidence>
<evidence type="ECO:0000256" key="5">
    <source>
        <dbReference type="ARBA" id="ARBA00023274"/>
    </source>
</evidence>
<evidence type="ECO:0000313" key="9">
    <source>
        <dbReference type="Proteomes" id="UP000515163"/>
    </source>
</evidence>
<reference evidence="10" key="1">
    <citation type="submission" date="2025-08" db="UniProtKB">
        <authorList>
            <consortium name="RefSeq"/>
        </authorList>
    </citation>
    <scope>IDENTIFICATION</scope>
</reference>
<dbReference type="InterPro" id="IPR050257">
    <property type="entry name" value="eL8/uL1-like"/>
</dbReference>
<dbReference type="GO" id="GO:0000398">
    <property type="term" value="P:mRNA splicing, via spliceosome"/>
    <property type="evidence" value="ECO:0007669"/>
    <property type="project" value="UniProtKB-UniRule"/>
</dbReference>
<dbReference type="InParanoid" id="A0A6P8IIV6"/>
<evidence type="ECO:0000256" key="3">
    <source>
        <dbReference type="ARBA" id="ARBA00022884"/>
    </source>
</evidence>
<comment type="function">
    <text evidence="6">Common component of the spliceosome and rRNA processing machinery.</text>
</comment>
<evidence type="ECO:0000256" key="4">
    <source>
        <dbReference type="ARBA" id="ARBA00023242"/>
    </source>
</evidence>